<name>A0A0A2EIA8_PORCN</name>
<evidence type="ECO:0000256" key="9">
    <source>
        <dbReference type="HAMAP-Rule" id="MF_00365"/>
    </source>
</evidence>
<dbReference type="HAMAP" id="MF_00365">
    <property type="entry name" value="RecF"/>
    <property type="match status" value="1"/>
</dbReference>
<dbReference type="InterPro" id="IPR001238">
    <property type="entry name" value="DNA-binding_RecF"/>
</dbReference>
<comment type="subcellular location">
    <subcellularLocation>
        <location evidence="1 9 10">Cytoplasm</location>
    </subcellularLocation>
</comment>
<dbReference type="Gene3D" id="3.40.50.300">
    <property type="entry name" value="P-loop containing nucleotide triphosphate hydrolases"/>
    <property type="match status" value="1"/>
</dbReference>
<dbReference type="GO" id="GO:0003697">
    <property type="term" value="F:single-stranded DNA binding"/>
    <property type="evidence" value="ECO:0007669"/>
    <property type="project" value="UniProtKB-UniRule"/>
</dbReference>
<dbReference type="GO" id="GO:0009432">
    <property type="term" value="P:SOS response"/>
    <property type="evidence" value="ECO:0007669"/>
    <property type="project" value="UniProtKB-UniRule"/>
</dbReference>
<dbReference type="eggNOG" id="COG1195">
    <property type="taxonomic scope" value="Bacteria"/>
</dbReference>
<dbReference type="Pfam" id="PF02463">
    <property type="entry name" value="SMC_N"/>
    <property type="match status" value="1"/>
</dbReference>
<feature type="domain" description="RecF/RecN/SMC N-terminal" evidence="11">
    <location>
        <begin position="3"/>
        <end position="365"/>
    </location>
</feature>
<dbReference type="GO" id="GO:0006302">
    <property type="term" value="P:double-strand break repair"/>
    <property type="evidence" value="ECO:0007669"/>
    <property type="project" value="TreeGrafter"/>
</dbReference>
<accession>A0A0A2EIA8</accession>
<evidence type="ECO:0000259" key="11">
    <source>
        <dbReference type="Pfam" id="PF02463"/>
    </source>
</evidence>
<keyword evidence="9 10" id="KW-0234">DNA repair</keyword>
<dbReference type="STRING" id="36874.HQ34_04505"/>
<dbReference type="SUPFAM" id="SSF52540">
    <property type="entry name" value="P-loop containing nucleoside triphosphate hydrolases"/>
    <property type="match status" value="1"/>
</dbReference>
<keyword evidence="7 9" id="KW-0067">ATP-binding</keyword>
<keyword evidence="8 9" id="KW-0238">DNA-binding</keyword>
<comment type="similarity">
    <text evidence="2 9 10">Belongs to the RecF family.</text>
</comment>
<reference evidence="12 13" key="1">
    <citation type="submission" date="2014-08" db="EMBL/GenBank/DDBJ databases">
        <title>Porphyromonas cangingivalis strain:COT-109_OH1386 Genome sequencing.</title>
        <authorList>
            <person name="Wallis C."/>
            <person name="Deusch O."/>
            <person name="O'Flynn C."/>
            <person name="Davis I."/>
            <person name="Jospin G."/>
            <person name="Darling A.E."/>
            <person name="Coil D.A."/>
            <person name="Alexiev A."/>
            <person name="Horsfall A."/>
            <person name="Kirkwood N."/>
            <person name="Harris S."/>
            <person name="Eisen J.A."/>
        </authorList>
    </citation>
    <scope>NUCLEOTIDE SEQUENCE [LARGE SCALE GENOMIC DNA]</scope>
    <source>
        <strain evidence="13">COT-109 OH1386</strain>
    </source>
</reference>
<dbReference type="Gene3D" id="1.20.1050.90">
    <property type="entry name" value="RecF/RecN/SMC, N-terminal domain"/>
    <property type="match status" value="1"/>
</dbReference>
<evidence type="ECO:0000313" key="13">
    <source>
        <dbReference type="Proteomes" id="UP000030125"/>
    </source>
</evidence>
<sequence length="373" mass="43148">MILQQLSLTNYKNIEATTLSFSNKLNCIIGSNGMGKTNLLDSIYYLSFARTCVYLPDHMVVRNGAEMAILDGKYKIGDKDEHLYCGIRIGKSKVFRRNKKEYTKISDHIGAFPLVMISPADFELIRGGSEERRKFMDMIISQESSPYLLALISYRKLLEQRNSMLKKRSFSTELLDIIDEQMAPHAETIMRYRSQWLDRIRPIFHEYYNYISDNSDDVSLVYHSSLETEEIAGAATFLRIWKETRERDIVLGHTSMGPHRDDLDMLLNGVLIRKIGSQGQNKTFMVALKFAQFRLLRILQPHNMPLLLLDDVFDKLDAHRVDRIVRLVSGEEFGQIFMSDTNRKYLDQILSRLPEATYSIFTAQDGVFTEIKP</sequence>
<evidence type="ECO:0000313" key="12">
    <source>
        <dbReference type="EMBL" id="KGN78591.1"/>
    </source>
</evidence>
<gene>
    <name evidence="9" type="primary">recF</name>
    <name evidence="12" type="ORF">HQ35_09375</name>
</gene>
<dbReference type="OrthoDB" id="9803889at2"/>
<keyword evidence="6 9" id="KW-0547">Nucleotide-binding</keyword>
<evidence type="ECO:0000256" key="5">
    <source>
        <dbReference type="ARBA" id="ARBA00022705"/>
    </source>
</evidence>
<comment type="caution">
    <text evidence="12">The sequence shown here is derived from an EMBL/GenBank/DDBJ whole genome shotgun (WGS) entry which is preliminary data.</text>
</comment>
<protein>
    <recommendedName>
        <fullName evidence="3 9">DNA replication and repair protein RecF</fullName>
    </recommendedName>
</protein>
<dbReference type="GO" id="GO:0006260">
    <property type="term" value="P:DNA replication"/>
    <property type="evidence" value="ECO:0007669"/>
    <property type="project" value="UniProtKB-UniRule"/>
</dbReference>
<dbReference type="GO" id="GO:0005737">
    <property type="term" value="C:cytoplasm"/>
    <property type="evidence" value="ECO:0007669"/>
    <property type="project" value="UniProtKB-SubCell"/>
</dbReference>
<dbReference type="InterPro" id="IPR018078">
    <property type="entry name" value="DNA-binding_RecF_CS"/>
</dbReference>
<evidence type="ECO:0000256" key="1">
    <source>
        <dbReference type="ARBA" id="ARBA00004496"/>
    </source>
</evidence>
<keyword evidence="5 9" id="KW-0235">DNA replication</keyword>
<dbReference type="Proteomes" id="UP000030125">
    <property type="component" value="Unassembled WGS sequence"/>
</dbReference>
<evidence type="ECO:0000256" key="8">
    <source>
        <dbReference type="ARBA" id="ARBA00023125"/>
    </source>
</evidence>
<dbReference type="PROSITE" id="PS00618">
    <property type="entry name" value="RECF_2"/>
    <property type="match status" value="1"/>
</dbReference>
<dbReference type="PANTHER" id="PTHR32182:SF0">
    <property type="entry name" value="DNA REPLICATION AND REPAIR PROTEIN RECF"/>
    <property type="match status" value="1"/>
</dbReference>
<proteinExistence type="inferred from homology"/>
<dbReference type="InterPro" id="IPR042174">
    <property type="entry name" value="RecF_2"/>
</dbReference>
<dbReference type="PANTHER" id="PTHR32182">
    <property type="entry name" value="DNA REPLICATION AND REPAIR PROTEIN RECF"/>
    <property type="match status" value="1"/>
</dbReference>
<evidence type="ECO:0000256" key="10">
    <source>
        <dbReference type="RuleBase" id="RU000578"/>
    </source>
</evidence>
<dbReference type="InterPro" id="IPR003395">
    <property type="entry name" value="RecF/RecN/SMC_N"/>
</dbReference>
<dbReference type="RefSeq" id="WP_036852724.1">
    <property type="nucleotide sequence ID" value="NZ_JQJD01000059.1"/>
</dbReference>
<evidence type="ECO:0000256" key="7">
    <source>
        <dbReference type="ARBA" id="ARBA00022840"/>
    </source>
</evidence>
<dbReference type="NCBIfam" id="TIGR00611">
    <property type="entry name" value="recf"/>
    <property type="match status" value="1"/>
</dbReference>
<evidence type="ECO:0000256" key="2">
    <source>
        <dbReference type="ARBA" id="ARBA00008016"/>
    </source>
</evidence>
<evidence type="ECO:0000256" key="6">
    <source>
        <dbReference type="ARBA" id="ARBA00022741"/>
    </source>
</evidence>
<comment type="function">
    <text evidence="9 10">The RecF protein is involved in DNA metabolism; it is required for DNA replication and normal SOS inducibility. RecF binds preferentially to single-stranded, linear DNA. It also seems to bind ATP.</text>
</comment>
<dbReference type="InterPro" id="IPR027417">
    <property type="entry name" value="P-loop_NTPase"/>
</dbReference>
<organism evidence="12 13">
    <name type="scientific">Porphyromonas cangingivalis</name>
    <dbReference type="NCBI Taxonomy" id="36874"/>
    <lineage>
        <taxon>Bacteria</taxon>
        <taxon>Pseudomonadati</taxon>
        <taxon>Bacteroidota</taxon>
        <taxon>Bacteroidia</taxon>
        <taxon>Bacteroidales</taxon>
        <taxon>Porphyromonadaceae</taxon>
        <taxon>Porphyromonas</taxon>
    </lineage>
</organism>
<feature type="binding site" evidence="9">
    <location>
        <begin position="30"/>
        <end position="37"/>
    </location>
    <ligand>
        <name>ATP</name>
        <dbReference type="ChEBI" id="CHEBI:30616"/>
    </ligand>
</feature>
<dbReference type="PROSITE" id="PS00617">
    <property type="entry name" value="RECF_1"/>
    <property type="match status" value="1"/>
</dbReference>
<keyword evidence="9 10" id="KW-0227">DNA damage</keyword>
<evidence type="ECO:0000256" key="4">
    <source>
        <dbReference type="ARBA" id="ARBA00022490"/>
    </source>
</evidence>
<evidence type="ECO:0000256" key="3">
    <source>
        <dbReference type="ARBA" id="ARBA00020170"/>
    </source>
</evidence>
<keyword evidence="9 10" id="KW-0742">SOS response</keyword>
<keyword evidence="13" id="KW-1185">Reference proteome</keyword>
<dbReference type="EMBL" id="JQJD01000059">
    <property type="protein sequence ID" value="KGN78591.1"/>
    <property type="molecule type" value="Genomic_DNA"/>
</dbReference>
<dbReference type="GO" id="GO:0005524">
    <property type="term" value="F:ATP binding"/>
    <property type="evidence" value="ECO:0007669"/>
    <property type="project" value="UniProtKB-UniRule"/>
</dbReference>
<dbReference type="AlphaFoldDB" id="A0A0A2EIA8"/>
<dbReference type="GO" id="GO:0000731">
    <property type="term" value="P:DNA synthesis involved in DNA repair"/>
    <property type="evidence" value="ECO:0007669"/>
    <property type="project" value="TreeGrafter"/>
</dbReference>
<keyword evidence="4 9" id="KW-0963">Cytoplasm</keyword>